<organism evidence="1 2">
    <name type="scientific">Tribolium castaneum</name>
    <name type="common">Red flour beetle</name>
    <dbReference type="NCBI Taxonomy" id="7070"/>
    <lineage>
        <taxon>Eukaryota</taxon>
        <taxon>Metazoa</taxon>
        <taxon>Ecdysozoa</taxon>
        <taxon>Arthropoda</taxon>
        <taxon>Hexapoda</taxon>
        <taxon>Insecta</taxon>
        <taxon>Pterygota</taxon>
        <taxon>Neoptera</taxon>
        <taxon>Endopterygota</taxon>
        <taxon>Coleoptera</taxon>
        <taxon>Polyphaga</taxon>
        <taxon>Cucujiformia</taxon>
        <taxon>Tenebrionidae</taxon>
        <taxon>Tenebrionidae incertae sedis</taxon>
        <taxon>Tribolium</taxon>
    </lineage>
</organism>
<reference evidence="1 2" key="2">
    <citation type="journal article" date="2010" name="Nucleic Acids Res.">
        <title>BeetleBase in 2010: revisions to provide comprehensive genomic information for Tribolium castaneum.</title>
        <authorList>
            <person name="Kim H.S."/>
            <person name="Murphy T."/>
            <person name="Xia J."/>
            <person name="Caragea D."/>
            <person name="Park Y."/>
            <person name="Beeman R.W."/>
            <person name="Lorenzen M.D."/>
            <person name="Butcher S."/>
            <person name="Manak J.R."/>
            <person name="Brown S.J."/>
        </authorList>
    </citation>
    <scope>NUCLEOTIDE SEQUENCE [LARGE SCALE GENOMIC DNA]</scope>
    <source>
        <strain evidence="1 2">Georgia GA2</strain>
    </source>
</reference>
<dbReference type="EMBL" id="KQ971388">
    <property type="protein sequence ID" value="KYB24914.1"/>
    <property type="molecule type" value="Genomic_DNA"/>
</dbReference>
<proteinExistence type="predicted"/>
<dbReference type="Proteomes" id="UP000007266">
    <property type="component" value="Unassembled WGS sequence"/>
</dbReference>
<dbReference type="InParanoid" id="A0A139WAH5"/>
<evidence type="ECO:0000313" key="2">
    <source>
        <dbReference type="Proteomes" id="UP000007266"/>
    </source>
</evidence>
<accession>A0A139WAH5</accession>
<name>A0A139WAH5_TRICA</name>
<reference evidence="1 2" key="1">
    <citation type="journal article" date="2008" name="Nature">
        <title>The genome of the model beetle and pest Tribolium castaneum.</title>
        <authorList>
            <consortium name="Tribolium Genome Sequencing Consortium"/>
            <person name="Richards S."/>
            <person name="Gibbs R.A."/>
            <person name="Weinstock G.M."/>
            <person name="Brown S.J."/>
            <person name="Denell R."/>
            <person name="Beeman R.W."/>
            <person name="Gibbs R."/>
            <person name="Beeman R.W."/>
            <person name="Brown S.J."/>
            <person name="Bucher G."/>
            <person name="Friedrich M."/>
            <person name="Grimmelikhuijzen C.J."/>
            <person name="Klingler M."/>
            <person name="Lorenzen M."/>
            <person name="Richards S."/>
            <person name="Roth S."/>
            <person name="Schroder R."/>
            <person name="Tautz D."/>
            <person name="Zdobnov E.M."/>
            <person name="Muzny D."/>
            <person name="Gibbs R.A."/>
            <person name="Weinstock G.M."/>
            <person name="Attaway T."/>
            <person name="Bell S."/>
            <person name="Buhay C.J."/>
            <person name="Chandrabose M.N."/>
            <person name="Chavez D."/>
            <person name="Clerk-Blankenburg K.P."/>
            <person name="Cree A."/>
            <person name="Dao M."/>
            <person name="Davis C."/>
            <person name="Chacko J."/>
            <person name="Dinh H."/>
            <person name="Dugan-Rocha S."/>
            <person name="Fowler G."/>
            <person name="Garner T.T."/>
            <person name="Garnes J."/>
            <person name="Gnirke A."/>
            <person name="Hawes A."/>
            <person name="Hernandez J."/>
            <person name="Hines S."/>
            <person name="Holder M."/>
            <person name="Hume J."/>
            <person name="Jhangiani S.N."/>
            <person name="Joshi V."/>
            <person name="Khan Z.M."/>
            <person name="Jackson L."/>
            <person name="Kovar C."/>
            <person name="Kowis A."/>
            <person name="Lee S."/>
            <person name="Lewis L.R."/>
            <person name="Margolis J."/>
            <person name="Morgan M."/>
            <person name="Nazareth L.V."/>
            <person name="Nguyen N."/>
            <person name="Okwuonu G."/>
            <person name="Parker D."/>
            <person name="Richards S."/>
            <person name="Ruiz S.J."/>
            <person name="Santibanez J."/>
            <person name="Savard J."/>
            <person name="Scherer S.E."/>
            <person name="Schneider B."/>
            <person name="Sodergren E."/>
            <person name="Tautz D."/>
            <person name="Vattahil S."/>
            <person name="Villasana D."/>
            <person name="White C.S."/>
            <person name="Wright R."/>
            <person name="Park Y."/>
            <person name="Beeman R.W."/>
            <person name="Lord J."/>
            <person name="Oppert B."/>
            <person name="Lorenzen M."/>
            <person name="Brown S."/>
            <person name="Wang L."/>
            <person name="Savard J."/>
            <person name="Tautz D."/>
            <person name="Richards S."/>
            <person name="Weinstock G."/>
            <person name="Gibbs R.A."/>
            <person name="Liu Y."/>
            <person name="Worley K."/>
            <person name="Weinstock G."/>
            <person name="Elsik C.G."/>
            <person name="Reese J.T."/>
            <person name="Elhaik E."/>
            <person name="Landan G."/>
            <person name="Graur D."/>
            <person name="Arensburger P."/>
            <person name="Atkinson P."/>
            <person name="Beeman R.W."/>
            <person name="Beidler J."/>
            <person name="Brown S.J."/>
            <person name="Demuth J.P."/>
            <person name="Drury D.W."/>
            <person name="Du Y.Z."/>
            <person name="Fujiwara H."/>
            <person name="Lorenzen M."/>
            <person name="Maselli V."/>
            <person name="Osanai M."/>
            <person name="Park Y."/>
            <person name="Robertson H.M."/>
            <person name="Tu Z."/>
            <person name="Wang J.J."/>
            <person name="Wang S."/>
            <person name="Richards S."/>
            <person name="Song H."/>
            <person name="Zhang L."/>
            <person name="Sodergren E."/>
            <person name="Werner D."/>
            <person name="Stanke M."/>
            <person name="Morgenstern B."/>
            <person name="Solovyev V."/>
            <person name="Kosarev P."/>
            <person name="Brown G."/>
            <person name="Chen H.C."/>
            <person name="Ermolaeva O."/>
            <person name="Hlavina W."/>
            <person name="Kapustin Y."/>
            <person name="Kiryutin B."/>
            <person name="Kitts P."/>
            <person name="Maglott D."/>
            <person name="Pruitt K."/>
            <person name="Sapojnikov V."/>
            <person name="Souvorov A."/>
            <person name="Mackey A.J."/>
            <person name="Waterhouse R.M."/>
            <person name="Wyder S."/>
            <person name="Zdobnov E.M."/>
            <person name="Zdobnov E.M."/>
            <person name="Wyder S."/>
            <person name="Kriventseva E.V."/>
            <person name="Kadowaki T."/>
            <person name="Bork P."/>
            <person name="Aranda M."/>
            <person name="Bao R."/>
            <person name="Beermann A."/>
            <person name="Berns N."/>
            <person name="Bolognesi R."/>
            <person name="Bonneton F."/>
            <person name="Bopp D."/>
            <person name="Brown S.J."/>
            <person name="Bucher G."/>
            <person name="Butts T."/>
            <person name="Chaumot A."/>
            <person name="Denell R.E."/>
            <person name="Ferrier D.E."/>
            <person name="Friedrich M."/>
            <person name="Gordon C.M."/>
            <person name="Jindra M."/>
            <person name="Klingler M."/>
            <person name="Lan Q."/>
            <person name="Lattorff H.M."/>
            <person name="Laudet V."/>
            <person name="von Levetsow C."/>
            <person name="Liu Z."/>
            <person name="Lutz R."/>
            <person name="Lynch J.A."/>
            <person name="da Fonseca R.N."/>
            <person name="Posnien N."/>
            <person name="Reuter R."/>
            <person name="Roth S."/>
            <person name="Savard J."/>
            <person name="Schinko J.B."/>
            <person name="Schmitt C."/>
            <person name="Schoppmeier M."/>
            <person name="Schroder R."/>
            <person name="Shippy T.D."/>
            <person name="Simonnet F."/>
            <person name="Marques-Souza H."/>
            <person name="Tautz D."/>
            <person name="Tomoyasu Y."/>
            <person name="Trauner J."/>
            <person name="Van der Zee M."/>
            <person name="Vervoort M."/>
            <person name="Wittkopp N."/>
            <person name="Wimmer E.A."/>
            <person name="Yang X."/>
            <person name="Jones A.K."/>
            <person name="Sattelle D.B."/>
            <person name="Ebert P.R."/>
            <person name="Nelson D."/>
            <person name="Scott J.G."/>
            <person name="Beeman R.W."/>
            <person name="Muthukrishnan S."/>
            <person name="Kramer K.J."/>
            <person name="Arakane Y."/>
            <person name="Beeman R.W."/>
            <person name="Zhu Q."/>
            <person name="Hogenkamp D."/>
            <person name="Dixit R."/>
            <person name="Oppert B."/>
            <person name="Jiang H."/>
            <person name="Zou Z."/>
            <person name="Marshall J."/>
            <person name="Elpidina E."/>
            <person name="Vinokurov K."/>
            <person name="Oppert C."/>
            <person name="Zou Z."/>
            <person name="Evans J."/>
            <person name="Lu Z."/>
            <person name="Zhao P."/>
            <person name="Sumathipala N."/>
            <person name="Altincicek B."/>
            <person name="Vilcinskas A."/>
            <person name="Williams M."/>
            <person name="Hultmark D."/>
            <person name="Hetru C."/>
            <person name="Jiang H."/>
            <person name="Grimmelikhuijzen C.J."/>
            <person name="Hauser F."/>
            <person name="Cazzamali G."/>
            <person name="Williamson M."/>
            <person name="Park Y."/>
            <person name="Li B."/>
            <person name="Tanaka Y."/>
            <person name="Predel R."/>
            <person name="Neupert S."/>
            <person name="Schachtner J."/>
            <person name="Verleyen P."/>
            <person name="Raible F."/>
            <person name="Bork P."/>
            <person name="Friedrich M."/>
            <person name="Walden K.K."/>
            <person name="Robertson H.M."/>
            <person name="Angeli S."/>
            <person name="Foret S."/>
            <person name="Bucher G."/>
            <person name="Schuetz S."/>
            <person name="Maleszka R."/>
            <person name="Wimmer E.A."/>
            <person name="Beeman R.W."/>
            <person name="Lorenzen M."/>
            <person name="Tomoyasu Y."/>
            <person name="Miller S.C."/>
            <person name="Grossmann D."/>
            <person name="Bucher G."/>
        </authorList>
    </citation>
    <scope>NUCLEOTIDE SEQUENCE [LARGE SCALE GENOMIC DNA]</scope>
    <source>
        <strain evidence="1 2">Georgia GA2</strain>
    </source>
</reference>
<gene>
    <name evidence="1" type="primary">AUGUSTUS-3.0.2_34915</name>
    <name evidence="1" type="ORF">TcasGA2_TC034915</name>
</gene>
<keyword evidence="2" id="KW-1185">Reference proteome</keyword>
<protein>
    <submittedName>
        <fullName evidence="1">Uncharacterized protein</fullName>
    </submittedName>
</protein>
<evidence type="ECO:0000313" key="1">
    <source>
        <dbReference type="EMBL" id="KYB24914.1"/>
    </source>
</evidence>
<sequence length="60" mass="7293">MELFDTTKERRCVWLRCPNLFLQIGHHPKVNNNRKRDHQFTSKYGCRQKLKNAIHSFYTS</sequence>
<dbReference type="AlphaFoldDB" id="A0A139WAH5"/>